<sequence>MTTTRTLLAAAALGLALGLAATGPSRAGRDQFVVDLVNEPSSLDPQVQWNPDSYYVYRNIFDNLVTRDDKGALAPEIATAWKQVSDTEMEFTLRDDVTFHDGQKLTAEDVVFSVKRIIDPKFGSPQLGQFNKIVDAAATGPNTVKLVTDGAYPALLAQLVKLSIVPKHVVEAVGKDAFNLKPVGSGPYVFQEWKRGVAVTLKRNDAYWGRKAPFPTAVFRAVPDASTRVANLQAGSSDLGVSLDSDLAAQLKNSPKAKPLSVLTERVAYLRLNPSKPPFDKADIRRAVAMAIDKQGLVDGILGGYDKPVPEMLTPAHFGWVEAIEAPAYDPKTAKQIIESAGAAAKQEIELSTAPVFDQRIVQAVQQMLAEVGLNVKINMSDMASYLKRAQSGPENTPALSYGRWSCACQDADGVLFPLIHQSSGWSAYRNPVADKLLEAARATLNQDNRMAAYKQVHEIVAKDVPLIPLYQSAIIYGGAKALVWQPTPNESMFLNRMDWKD</sequence>
<dbReference type="Gene3D" id="3.90.76.10">
    <property type="entry name" value="Dipeptide-binding Protein, Domain 1"/>
    <property type="match status" value="1"/>
</dbReference>
<dbReference type="AlphaFoldDB" id="A0AAU7JDZ4"/>
<dbReference type="InterPro" id="IPR000914">
    <property type="entry name" value="SBP_5_dom"/>
</dbReference>
<feature type="chain" id="PRO_5043728157" evidence="4">
    <location>
        <begin position="28"/>
        <end position="502"/>
    </location>
</feature>
<dbReference type="PANTHER" id="PTHR30290">
    <property type="entry name" value="PERIPLASMIC BINDING COMPONENT OF ABC TRANSPORTER"/>
    <property type="match status" value="1"/>
</dbReference>
<dbReference type="SUPFAM" id="SSF53850">
    <property type="entry name" value="Periplasmic binding protein-like II"/>
    <property type="match status" value="1"/>
</dbReference>
<dbReference type="InterPro" id="IPR030678">
    <property type="entry name" value="Peptide/Ni-bd"/>
</dbReference>
<dbReference type="GO" id="GO:0015833">
    <property type="term" value="P:peptide transport"/>
    <property type="evidence" value="ECO:0007669"/>
    <property type="project" value="TreeGrafter"/>
</dbReference>
<accession>A0AAU7JDZ4</accession>
<evidence type="ECO:0000259" key="5">
    <source>
        <dbReference type="Pfam" id="PF00496"/>
    </source>
</evidence>
<dbReference type="Pfam" id="PF00496">
    <property type="entry name" value="SBP_bac_5"/>
    <property type="match status" value="1"/>
</dbReference>
<evidence type="ECO:0000256" key="4">
    <source>
        <dbReference type="SAM" id="SignalP"/>
    </source>
</evidence>
<dbReference type="PIRSF" id="PIRSF002741">
    <property type="entry name" value="MppA"/>
    <property type="match status" value="1"/>
</dbReference>
<evidence type="ECO:0000256" key="2">
    <source>
        <dbReference type="ARBA" id="ARBA00005695"/>
    </source>
</evidence>
<proteinExistence type="inferred from homology"/>
<dbReference type="RefSeq" id="WP_406855366.1">
    <property type="nucleotide sequence ID" value="NZ_CP157484.1"/>
</dbReference>
<organism evidence="6">
    <name type="scientific">Alsobacter sp. KACC 23698</name>
    <dbReference type="NCBI Taxonomy" id="3149229"/>
    <lineage>
        <taxon>Bacteria</taxon>
        <taxon>Pseudomonadati</taxon>
        <taxon>Pseudomonadota</taxon>
        <taxon>Alphaproteobacteria</taxon>
        <taxon>Hyphomicrobiales</taxon>
        <taxon>Alsobacteraceae</taxon>
        <taxon>Alsobacter</taxon>
    </lineage>
</organism>
<dbReference type="Gene3D" id="3.40.190.10">
    <property type="entry name" value="Periplasmic binding protein-like II"/>
    <property type="match status" value="1"/>
</dbReference>
<dbReference type="GO" id="GO:0030288">
    <property type="term" value="C:outer membrane-bounded periplasmic space"/>
    <property type="evidence" value="ECO:0007669"/>
    <property type="project" value="UniProtKB-ARBA"/>
</dbReference>
<reference evidence="6" key="1">
    <citation type="submission" date="2024-05" db="EMBL/GenBank/DDBJ databases">
        <authorList>
            <person name="Kim S."/>
            <person name="Heo J."/>
            <person name="Choi H."/>
            <person name="Choi Y."/>
            <person name="Kwon S.-W."/>
            <person name="Kim Y."/>
        </authorList>
    </citation>
    <scope>NUCLEOTIDE SEQUENCE</scope>
    <source>
        <strain evidence="6">KACC 23698</strain>
    </source>
</reference>
<comment type="similarity">
    <text evidence="2">Belongs to the bacterial solute-binding protein 5 family.</text>
</comment>
<protein>
    <submittedName>
        <fullName evidence="6">ABC transporter substrate-binding protein</fullName>
    </submittedName>
</protein>
<evidence type="ECO:0000313" key="6">
    <source>
        <dbReference type="EMBL" id="XBO38528.1"/>
    </source>
</evidence>
<dbReference type="PANTHER" id="PTHR30290:SF38">
    <property type="entry name" value="D,D-DIPEPTIDE-BINDING PERIPLASMIC PROTEIN DDPA-RELATED"/>
    <property type="match status" value="1"/>
</dbReference>
<dbReference type="GO" id="GO:1904680">
    <property type="term" value="F:peptide transmembrane transporter activity"/>
    <property type="evidence" value="ECO:0007669"/>
    <property type="project" value="TreeGrafter"/>
</dbReference>
<dbReference type="GO" id="GO:0043190">
    <property type="term" value="C:ATP-binding cassette (ABC) transporter complex"/>
    <property type="evidence" value="ECO:0007669"/>
    <property type="project" value="InterPro"/>
</dbReference>
<dbReference type="EMBL" id="CP157484">
    <property type="protein sequence ID" value="XBO38528.1"/>
    <property type="molecule type" value="Genomic_DNA"/>
</dbReference>
<evidence type="ECO:0000256" key="1">
    <source>
        <dbReference type="ARBA" id="ARBA00004418"/>
    </source>
</evidence>
<comment type="subcellular location">
    <subcellularLocation>
        <location evidence="1">Periplasm</location>
    </subcellularLocation>
</comment>
<feature type="signal peptide" evidence="4">
    <location>
        <begin position="1"/>
        <end position="27"/>
    </location>
</feature>
<gene>
    <name evidence="6" type="ORF">ABEG18_22970</name>
</gene>
<name>A0AAU7JDZ4_9HYPH</name>
<dbReference type="Gene3D" id="3.10.105.10">
    <property type="entry name" value="Dipeptide-binding Protein, Domain 3"/>
    <property type="match status" value="1"/>
</dbReference>
<feature type="domain" description="Solute-binding protein family 5" evidence="5">
    <location>
        <begin position="73"/>
        <end position="421"/>
    </location>
</feature>
<dbReference type="InterPro" id="IPR039424">
    <property type="entry name" value="SBP_5"/>
</dbReference>
<evidence type="ECO:0000256" key="3">
    <source>
        <dbReference type="ARBA" id="ARBA00022729"/>
    </source>
</evidence>
<keyword evidence="3 4" id="KW-0732">Signal</keyword>